<dbReference type="InterPro" id="IPR004675">
    <property type="entry name" value="AhpD_core"/>
</dbReference>
<dbReference type="SUPFAM" id="SSF69118">
    <property type="entry name" value="AhpD-like"/>
    <property type="match status" value="1"/>
</dbReference>
<dbReference type="InterPro" id="IPR029032">
    <property type="entry name" value="AhpD-like"/>
</dbReference>
<dbReference type="AlphaFoldDB" id="A0A2N8KUR4"/>
<dbReference type="Pfam" id="PF02627">
    <property type="entry name" value="CMD"/>
    <property type="match status" value="1"/>
</dbReference>
<dbReference type="OrthoDB" id="9801997at2"/>
<dbReference type="PANTHER" id="PTHR34846">
    <property type="entry name" value="4-CARBOXYMUCONOLACTONE DECARBOXYLASE FAMILY PROTEIN (AFU_ORTHOLOGUE AFUA_6G11590)"/>
    <property type="match status" value="1"/>
</dbReference>
<reference evidence="2 3" key="1">
    <citation type="submission" date="2018-01" db="EMBL/GenBank/DDBJ databases">
        <title>Draft genome sequence of Paucibacter aquatile CR182 isolated from freshwater of the Nakdong River.</title>
        <authorList>
            <person name="Choi A."/>
            <person name="Chung E.J."/>
        </authorList>
    </citation>
    <scope>NUCLEOTIDE SEQUENCE [LARGE SCALE GENOMIC DNA]</scope>
    <source>
        <strain evidence="2 3">CR182</strain>
    </source>
</reference>
<protein>
    <submittedName>
        <fullName evidence="2">Alkylhydroperoxidase</fullName>
    </submittedName>
</protein>
<dbReference type="EMBL" id="POSP01000003">
    <property type="protein sequence ID" value="PND37196.1"/>
    <property type="molecule type" value="Genomic_DNA"/>
</dbReference>
<organism evidence="2 3">
    <name type="scientific">Kinneretia aquatilis</name>
    <dbReference type="NCBI Taxonomy" id="2070761"/>
    <lineage>
        <taxon>Bacteria</taxon>
        <taxon>Pseudomonadati</taxon>
        <taxon>Pseudomonadota</taxon>
        <taxon>Betaproteobacteria</taxon>
        <taxon>Burkholderiales</taxon>
        <taxon>Sphaerotilaceae</taxon>
        <taxon>Roseateles</taxon>
    </lineage>
</organism>
<dbReference type="NCBIfam" id="TIGR00778">
    <property type="entry name" value="ahpD_dom"/>
    <property type="match status" value="1"/>
</dbReference>
<dbReference type="PANTHER" id="PTHR34846:SF7">
    <property type="entry name" value="BLL7811 PROTEIN"/>
    <property type="match status" value="1"/>
</dbReference>
<dbReference type="InterPro" id="IPR003779">
    <property type="entry name" value="CMD-like"/>
</dbReference>
<dbReference type="Gene3D" id="1.20.1290.10">
    <property type="entry name" value="AhpD-like"/>
    <property type="match status" value="1"/>
</dbReference>
<keyword evidence="3" id="KW-1185">Reference proteome</keyword>
<accession>A0A2N8KUR4</accession>
<keyword evidence="2" id="KW-0575">Peroxidase</keyword>
<evidence type="ECO:0000313" key="2">
    <source>
        <dbReference type="EMBL" id="PND37196.1"/>
    </source>
</evidence>
<proteinExistence type="predicted"/>
<keyword evidence="2" id="KW-0560">Oxidoreductase</keyword>
<dbReference type="Proteomes" id="UP000235916">
    <property type="component" value="Unassembled WGS sequence"/>
</dbReference>
<gene>
    <name evidence="2" type="ORF">C1O66_06380</name>
</gene>
<evidence type="ECO:0000313" key="3">
    <source>
        <dbReference type="Proteomes" id="UP000235916"/>
    </source>
</evidence>
<dbReference type="RefSeq" id="WP_102767113.1">
    <property type="nucleotide sequence ID" value="NZ_POSP01000003.1"/>
</dbReference>
<evidence type="ECO:0000259" key="1">
    <source>
        <dbReference type="Pfam" id="PF02627"/>
    </source>
</evidence>
<feature type="domain" description="Carboxymuconolactone decarboxylase-like" evidence="1">
    <location>
        <begin position="43"/>
        <end position="119"/>
    </location>
</feature>
<name>A0A2N8KUR4_9BURK</name>
<sequence length="172" mass="18025">MSDTAASPQSPAAPASAGGTAPVQARIDWAAFETHAGGVVGALRDYSRAVDASGLDKGLVELLKLRASQINGCAFCLQFHLNLARKLGLPQRQLDQLAAWRDSHAFSARERAALAWTEALTRMAAAPVEGTLYADIQAQFSEGEIANLTAAVAAINAWNRIAGALRFTPPGG</sequence>
<comment type="caution">
    <text evidence="2">The sequence shown here is derived from an EMBL/GenBank/DDBJ whole genome shotgun (WGS) entry which is preliminary data.</text>
</comment>
<dbReference type="GO" id="GO:0051920">
    <property type="term" value="F:peroxiredoxin activity"/>
    <property type="evidence" value="ECO:0007669"/>
    <property type="project" value="InterPro"/>
</dbReference>